<keyword evidence="1" id="KW-0808">Transferase</keyword>
<dbReference type="GO" id="GO:0016747">
    <property type="term" value="F:acyltransferase activity, transferring groups other than amino-acyl groups"/>
    <property type="evidence" value="ECO:0007669"/>
    <property type="project" value="InterPro"/>
</dbReference>
<keyword evidence="2" id="KW-0012">Acyltransferase</keyword>
<organism evidence="4">
    <name type="scientific">freshwater metagenome</name>
    <dbReference type="NCBI Taxonomy" id="449393"/>
    <lineage>
        <taxon>unclassified sequences</taxon>
        <taxon>metagenomes</taxon>
        <taxon>ecological metagenomes</taxon>
    </lineage>
</organism>
<evidence type="ECO:0000259" key="3">
    <source>
        <dbReference type="PROSITE" id="PS51186"/>
    </source>
</evidence>
<dbReference type="Pfam" id="PF00583">
    <property type="entry name" value="Acetyltransf_1"/>
    <property type="match status" value="1"/>
</dbReference>
<dbReference type="AlphaFoldDB" id="A0A6J6CKD6"/>
<dbReference type="Gene3D" id="3.40.630.30">
    <property type="match status" value="1"/>
</dbReference>
<dbReference type="InterPro" id="IPR051556">
    <property type="entry name" value="N-term/lysine_N-AcTrnsfr"/>
</dbReference>
<sequence length="298" mass="34518">MSFRPWQEADVAEIVKLCNAHDSAIDSEFEDSSEEEIREELTGFFDEVFAEVYEEDGVITDLVSAQVDHKRKRVEIDVFGLPSKHDYDRSMQHALTWIKKNYPDYEVRSHCNDKDLKLRKAITDAGLHLVRKYWTMRNYQPDRKYPKLPKNVNIRRADFENEKATWHFLLMDSFSDHYGFQKKTFHDWLSKQEEAVLQDENGVFFLEENGLPVGFLVCTNHRSENQGGFIDKLGVRKNFRGRGYGELLLKWGCAYSVERGFKDVALGVDTGNETGAVALYEKSGFKAANVWLAFSDSE</sequence>
<evidence type="ECO:0000256" key="2">
    <source>
        <dbReference type="ARBA" id="ARBA00023315"/>
    </source>
</evidence>
<gene>
    <name evidence="4" type="ORF">UFOPK1503_00999</name>
</gene>
<dbReference type="PANTHER" id="PTHR42919">
    <property type="entry name" value="N-ALPHA-ACETYLTRANSFERASE"/>
    <property type="match status" value="1"/>
</dbReference>
<dbReference type="CDD" id="cd04301">
    <property type="entry name" value="NAT_SF"/>
    <property type="match status" value="1"/>
</dbReference>
<evidence type="ECO:0000313" key="4">
    <source>
        <dbReference type="EMBL" id="CAB4550318.1"/>
    </source>
</evidence>
<dbReference type="EMBL" id="CAEZST010000020">
    <property type="protein sequence ID" value="CAB4550318.1"/>
    <property type="molecule type" value="Genomic_DNA"/>
</dbReference>
<dbReference type="PROSITE" id="PS51186">
    <property type="entry name" value="GNAT"/>
    <property type="match status" value="1"/>
</dbReference>
<evidence type="ECO:0000256" key="1">
    <source>
        <dbReference type="ARBA" id="ARBA00022679"/>
    </source>
</evidence>
<name>A0A6J6CKD6_9ZZZZ</name>
<dbReference type="SUPFAM" id="SSF55729">
    <property type="entry name" value="Acyl-CoA N-acyltransferases (Nat)"/>
    <property type="match status" value="1"/>
</dbReference>
<feature type="domain" description="N-acetyltransferase" evidence="3">
    <location>
        <begin position="152"/>
        <end position="298"/>
    </location>
</feature>
<dbReference type="InterPro" id="IPR000182">
    <property type="entry name" value="GNAT_dom"/>
</dbReference>
<dbReference type="InterPro" id="IPR016181">
    <property type="entry name" value="Acyl_CoA_acyltransferase"/>
</dbReference>
<dbReference type="PANTHER" id="PTHR42919:SF8">
    <property type="entry name" value="N-ALPHA-ACETYLTRANSFERASE 50"/>
    <property type="match status" value="1"/>
</dbReference>
<proteinExistence type="predicted"/>
<protein>
    <submittedName>
        <fullName evidence="4">Unannotated protein</fullName>
    </submittedName>
</protein>
<accession>A0A6J6CKD6</accession>
<reference evidence="4" key="1">
    <citation type="submission" date="2020-05" db="EMBL/GenBank/DDBJ databases">
        <authorList>
            <person name="Chiriac C."/>
            <person name="Salcher M."/>
            <person name="Ghai R."/>
            <person name="Kavagutti S V."/>
        </authorList>
    </citation>
    <scope>NUCLEOTIDE SEQUENCE</scope>
</reference>